<comment type="caution">
    <text evidence="2">The sequence shown here is derived from an EMBL/GenBank/DDBJ whole genome shotgun (WGS) entry which is preliminary data.</text>
</comment>
<organism evidence="2 3">
    <name type="scientific">Aspergillus kawachii</name>
    <name type="common">White koji mold</name>
    <name type="synonym">Aspergillus awamori var. kawachi</name>
    <dbReference type="NCBI Taxonomy" id="1069201"/>
    <lineage>
        <taxon>Eukaryota</taxon>
        <taxon>Fungi</taxon>
        <taxon>Dikarya</taxon>
        <taxon>Ascomycota</taxon>
        <taxon>Pezizomycotina</taxon>
        <taxon>Eurotiomycetes</taxon>
        <taxon>Eurotiomycetidae</taxon>
        <taxon>Eurotiales</taxon>
        <taxon>Aspergillaceae</taxon>
        <taxon>Aspergillus</taxon>
        <taxon>Aspergillus subgen. Circumdati</taxon>
    </lineage>
</organism>
<reference evidence="2 3" key="1">
    <citation type="journal article" date="2016" name="DNA Res.">
        <title>Genome sequence of Aspergillus luchuensis NBRC 4314.</title>
        <authorList>
            <person name="Yamada O."/>
            <person name="Machida M."/>
            <person name="Hosoyama A."/>
            <person name="Goto M."/>
            <person name="Takahashi T."/>
            <person name="Futagami T."/>
            <person name="Yamagata Y."/>
            <person name="Takeuchi M."/>
            <person name="Kobayashi T."/>
            <person name="Koike H."/>
            <person name="Abe K."/>
            <person name="Asai K."/>
            <person name="Arita M."/>
            <person name="Fujita N."/>
            <person name="Fukuda K."/>
            <person name="Higa K."/>
            <person name="Horikawa H."/>
            <person name="Ishikawa T."/>
            <person name="Jinno K."/>
            <person name="Kato Y."/>
            <person name="Kirimura K."/>
            <person name="Mizutani O."/>
            <person name="Nakasone K."/>
            <person name="Sano M."/>
            <person name="Shiraishi Y."/>
            <person name="Tsukahara M."/>
            <person name="Gomi K."/>
        </authorList>
    </citation>
    <scope>NUCLEOTIDE SEQUENCE [LARGE SCALE GENOMIC DNA]</scope>
    <source>
        <strain evidence="2 3">RIB 2604</strain>
    </source>
</reference>
<accession>A0A146G0G8</accession>
<proteinExistence type="predicted"/>
<dbReference type="EMBL" id="BCWF01000037">
    <property type="protein sequence ID" value="GAT31028.1"/>
    <property type="molecule type" value="Genomic_DNA"/>
</dbReference>
<dbReference type="AlphaFoldDB" id="A0A146G0G8"/>
<evidence type="ECO:0000313" key="2">
    <source>
        <dbReference type="EMBL" id="GAT31028.1"/>
    </source>
</evidence>
<reference evidence="3" key="2">
    <citation type="submission" date="2016-02" db="EMBL/GenBank/DDBJ databases">
        <title>Genome sequencing of Aspergillus luchuensis NBRC 4314.</title>
        <authorList>
            <person name="Yamada O."/>
        </authorList>
    </citation>
    <scope>NUCLEOTIDE SEQUENCE [LARGE SCALE GENOMIC DNA]</scope>
    <source>
        <strain evidence="3">RIB 2604</strain>
    </source>
</reference>
<evidence type="ECO:0000256" key="1">
    <source>
        <dbReference type="SAM" id="MobiDB-lite"/>
    </source>
</evidence>
<dbReference type="Proteomes" id="UP000075230">
    <property type="component" value="Unassembled WGS sequence"/>
</dbReference>
<gene>
    <name evidence="2" type="ORF">RIB2604_03800200</name>
</gene>
<feature type="compositionally biased region" description="Basic and acidic residues" evidence="1">
    <location>
        <begin position="52"/>
        <end position="68"/>
    </location>
</feature>
<protein>
    <submittedName>
        <fullName evidence="2">Uncharacterized protein</fullName>
    </submittedName>
</protein>
<feature type="region of interest" description="Disordered" evidence="1">
    <location>
        <begin position="37"/>
        <end position="80"/>
    </location>
</feature>
<sequence length="236" mass="26609">MICRLGSLGAPCPARRTNHHRTCPECRVLVQGLRATRRSPSQQWRGYQGGKQQERTAEHRDHPEHSYTEHSTITPAGSEVEHPLDTLPFLQRPRERVPMCLSDRVRIRLDLLQSRDETIYEAERHNPLVSRLLVEPRHTVPVKSQRRVYQGTQPWEQSSMQSDLISLHIELGLSRADQGSEVIGGGLTTLPSPGPRCLFSFPVDPMAHTTSTVITPILVEIALESQRESPAYPLAP</sequence>
<name>A0A146G0G8_ASPKA</name>
<dbReference type="VEuPathDB" id="FungiDB:ASPFODRAFT_73990"/>
<evidence type="ECO:0000313" key="3">
    <source>
        <dbReference type="Proteomes" id="UP000075230"/>
    </source>
</evidence>